<dbReference type="Proteomes" id="UP000838821">
    <property type="component" value="Unassembled WGS sequence"/>
</dbReference>
<organism evidence="1 2">
    <name type="scientific">Paenibacillus allorhizoplanae</name>
    <dbReference type="NCBI Taxonomy" id="2905648"/>
    <lineage>
        <taxon>Bacteria</taxon>
        <taxon>Bacillati</taxon>
        <taxon>Bacillota</taxon>
        <taxon>Bacilli</taxon>
        <taxon>Bacillales</taxon>
        <taxon>Paenibacillaceae</taxon>
        <taxon>Paenibacillus</taxon>
    </lineage>
</organism>
<protein>
    <recommendedName>
        <fullName evidence="3">Intracellular proteinase inhibitor BsuPI domain-containing protein</fullName>
    </recommendedName>
</protein>
<accession>A0ABM9D0B6</accession>
<sequence>MILMRYAILGVLSISIFLAGCSKSEVTPPESSAKPVFSTPKEVALPAMQGIVTVDNGLKETKVTYTFTNQTKDKITVIGGAKYTLLKDQAVFELGAVAIKDYLDLEPGQSYTDSKSFTNLPQGDYLIEVTWNKTKATAAFNRS</sequence>
<dbReference type="PROSITE" id="PS51257">
    <property type="entry name" value="PROKAR_LIPOPROTEIN"/>
    <property type="match status" value="1"/>
</dbReference>
<evidence type="ECO:0008006" key="3">
    <source>
        <dbReference type="Google" id="ProtNLM"/>
    </source>
</evidence>
<name>A0ABM9D0B6_9BACL</name>
<keyword evidence="2" id="KW-1185">Reference proteome</keyword>
<gene>
    <name evidence="1" type="ORF">PAECIP111891_06769</name>
</gene>
<reference evidence="1" key="1">
    <citation type="submission" date="2022-01" db="EMBL/GenBank/DDBJ databases">
        <authorList>
            <person name="Criscuolo A."/>
        </authorList>
    </citation>
    <scope>NUCLEOTIDE SEQUENCE</scope>
    <source>
        <strain evidence="1">CIP111891</strain>
    </source>
</reference>
<evidence type="ECO:0000313" key="1">
    <source>
        <dbReference type="EMBL" id="CAH1230918.1"/>
    </source>
</evidence>
<dbReference type="EMBL" id="CAKMMW010000039">
    <property type="protein sequence ID" value="CAH1230918.1"/>
    <property type="molecule type" value="Genomic_DNA"/>
</dbReference>
<evidence type="ECO:0000313" key="2">
    <source>
        <dbReference type="Proteomes" id="UP000838821"/>
    </source>
</evidence>
<proteinExistence type="predicted"/>
<comment type="caution">
    <text evidence="1">The sequence shown here is derived from an EMBL/GenBank/DDBJ whole genome shotgun (WGS) entry which is preliminary data.</text>
</comment>
<dbReference type="RefSeq" id="WP_236293163.1">
    <property type="nucleotide sequence ID" value="NZ_CAKMMW010000039.1"/>
</dbReference>